<dbReference type="eggNOG" id="KOG1288">
    <property type="taxonomic scope" value="Eukaryota"/>
</dbReference>
<proteinExistence type="inferred from homology"/>
<dbReference type="VEuPathDB" id="FungiDB:SPPG_00081"/>
<keyword evidence="12" id="KW-1185">Reference proteome</keyword>
<feature type="transmembrane region" description="Helical" evidence="8">
    <location>
        <begin position="317"/>
        <end position="338"/>
    </location>
</feature>
<feature type="transmembrane region" description="Helical" evidence="8">
    <location>
        <begin position="493"/>
        <end position="511"/>
    </location>
</feature>
<dbReference type="OrthoDB" id="2020542at2759"/>
<protein>
    <recommendedName>
        <fullName evidence="13">Amino acid permease/ SLC12A domain-containing protein</fullName>
    </recommendedName>
</protein>
<dbReference type="Proteomes" id="UP000053201">
    <property type="component" value="Unassembled WGS sequence"/>
</dbReference>
<dbReference type="Pfam" id="PF03522">
    <property type="entry name" value="SLC12"/>
    <property type="match status" value="2"/>
</dbReference>
<evidence type="ECO:0000256" key="7">
    <source>
        <dbReference type="SAM" id="MobiDB-lite"/>
    </source>
</evidence>
<evidence type="ECO:0000256" key="2">
    <source>
        <dbReference type="ARBA" id="ARBA00010593"/>
    </source>
</evidence>
<feature type="domain" description="Amino acid permease/ SLC12A" evidence="9">
    <location>
        <begin position="74"/>
        <end position="549"/>
    </location>
</feature>
<evidence type="ECO:0000259" key="9">
    <source>
        <dbReference type="Pfam" id="PF00324"/>
    </source>
</evidence>
<gene>
    <name evidence="11" type="ORF">SPPG_00081</name>
</gene>
<keyword evidence="3" id="KW-0813">Transport</keyword>
<feature type="transmembrane region" description="Helical" evidence="8">
    <location>
        <begin position="221"/>
        <end position="242"/>
    </location>
</feature>
<dbReference type="GO" id="GO:0005774">
    <property type="term" value="C:vacuolar membrane"/>
    <property type="evidence" value="ECO:0007669"/>
    <property type="project" value="EnsemblFungi"/>
</dbReference>
<keyword evidence="5 8" id="KW-1133">Transmembrane helix</keyword>
<dbReference type="EMBL" id="KQ257450">
    <property type="protein sequence ID" value="KND04351.1"/>
    <property type="molecule type" value="Genomic_DNA"/>
</dbReference>
<evidence type="ECO:0000256" key="4">
    <source>
        <dbReference type="ARBA" id="ARBA00022692"/>
    </source>
</evidence>
<comment type="similarity">
    <text evidence="2">Belongs to the SLC12A transporter family.</text>
</comment>
<evidence type="ECO:0000256" key="6">
    <source>
        <dbReference type="ARBA" id="ARBA00023136"/>
    </source>
</evidence>
<accession>A0A0L0HSL0</accession>
<dbReference type="GO" id="GO:0006884">
    <property type="term" value="P:cell volume homeostasis"/>
    <property type="evidence" value="ECO:0007669"/>
    <property type="project" value="TreeGrafter"/>
</dbReference>
<dbReference type="InterPro" id="IPR004842">
    <property type="entry name" value="SLC12A_fam"/>
</dbReference>
<name>A0A0L0HSL0_SPIPD</name>
<sequence length="1080" mass="118534">MSATSTKFVSRAGTQLDLFSKELQRQQPGVGHPLSNGPGSTSSSLPSEPSRRSSVLSASRVPTDTQKLGTLEGVFVPVCLSIWGVLVFLRFPWIVGQAGLVGTIALFTTGYFMTGTTTLSLSAISTNGQVRGGGAYYMISRCLGPEFGGSIGIVFFLGTVLTGALNLLGFVEPLLASFGESNGAMGTFLPEGRWWQLLYATCASLVCLGLCLVGSSVVARASVFLACILLVSTASIMASLAFREPFERPAMDIVFKGFNGETLMDNLWPKFSVDMDVQQNFRTVFAIVFPACTGVLAGASMSGDLKSPSRAIPRGTIWAVGSTYVAYLSLAVLVAGSIERTTLLKDLSVLQDISLIPSLVAVGVAATSFFSALGSMIGAAKILQAIGKDDLLPAVSFFQHGKPPNNEPLRGILLTFGFMQTVLLFVTDINEIAPFVTMFSLLTFGVLNLACLLLRASGSPNFRPTFELFNWRTAFAGFAGCLIAMFVVDDLHALYSCLLAAIVFAMIHYYAPPKTWGDVTQSLIYHQSRKYLLRLDLRKEHVKFWRPQVMVLVQDPRQDFLLIKFLNDLKKGGLFVLGHILKGDFATRLPDYKRQLPAWLRYVDIAKVKAFVQLTISPSERVGAQNLLLGSGLGGMKPNIVVLGFLEPNRRRSPNFLESDDDDLADRDNTGGIASMWTRPNPRQSTADQVEELEQDPLAADLPNAIDLDDGIAESEYVGIIEDALGLNKAVGIARGFEALEQEPGEYRPSQNASTNAARRFTAYAAEEYKRLSLFVTNRLAQRPPDFSTMLANQGETSPLLGSRPGSDAGDDLEVAAPQRRYIDLWPIQMAQTGLAKSAYTFDSYTLVLQLGTILYMVPYWKQNYILRTMIFVENEEEAEDERNRVMSLLQGLRIKAEIKMVWLRPRFGKSDSQEYERICRRLHMQSSPRSVREVNDPAAGESSQETPKRRSVLMSTRLSAQYVHGWEFSEAVEDEQSDDKQSDNSSPIADSPSRRSGVPSVFDSLPTRTQHIVLNQLLLRHSSHASTAVILMTLPAPEAGTGNSREKSMRYLEELDLLTKDLPPTFMVHGKGLTVTMSL</sequence>
<feature type="transmembrane region" description="Helical" evidence="8">
    <location>
        <begin position="194"/>
        <end position="214"/>
    </location>
</feature>
<dbReference type="PANTHER" id="PTHR11827:SF72">
    <property type="entry name" value="GH08340P"/>
    <property type="match status" value="1"/>
</dbReference>
<feature type="transmembrane region" description="Helical" evidence="8">
    <location>
        <begin position="100"/>
        <end position="126"/>
    </location>
</feature>
<comment type="subcellular location">
    <subcellularLocation>
        <location evidence="1">Membrane</location>
        <topology evidence="1">Multi-pass membrane protein</topology>
    </subcellularLocation>
</comment>
<evidence type="ECO:0000259" key="10">
    <source>
        <dbReference type="Pfam" id="PF03522"/>
    </source>
</evidence>
<feature type="transmembrane region" description="Helical" evidence="8">
    <location>
        <begin position="147"/>
        <end position="171"/>
    </location>
</feature>
<evidence type="ECO:0000256" key="8">
    <source>
        <dbReference type="SAM" id="Phobius"/>
    </source>
</evidence>
<dbReference type="RefSeq" id="XP_016612389.1">
    <property type="nucleotide sequence ID" value="XM_016748416.1"/>
</dbReference>
<feature type="transmembrane region" description="Helical" evidence="8">
    <location>
        <begin position="358"/>
        <end position="380"/>
    </location>
</feature>
<feature type="transmembrane region" description="Helical" evidence="8">
    <location>
        <begin position="468"/>
        <end position="487"/>
    </location>
</feature>
<feature type="domain" description="SLC12A transporter C-terminal" evidence="10">
    <location>
        <begin position="562"/>
        <end position="647"/>
    </location>
</feature>
<evidence type="ECO:0008006" key="13">
    <source>
        <dbReference type="Google" id="ProtNLM"/>
    </source>
</evidence>
<feature type="region of interest" description="Disordered" evidence="7">
    <location>
        <begin position="25"/>
        <end position="59"/>
    </location>
</feature>
<evidence type="ECO:0000256" key="1">
    <source>
        <dbReference type="ARBA" id="ARBA00004141"/>
    </source>
</evidence>
<dbReference type="GO" id="GO:0034486">
    <property type="term" value="P:vacuolar transmembrane transport"/>
    <property type="evidence" value="ECO:0007669"/>
    <property type="project" value="EnsemblFungi"/>
</dbReference>
<keyword evidence="6 8" id="KW-0472">Membrane</keyword>
<dbReference type="RefSeq" id="XP_016612390.1">
    <property type="nucleotide sequence ID" value="XM_016748417.1"/>
</dbReference>
<dbReference type="PANTHER" id="PTHR11827">
    <property type="entry name" value="SOLUTE CARRIER FAMILY 12, CATION COTRANSPORTERS"/>
    <property type="match status" value="1"/>
</dbReference>
<dbReference type="GO" id="GO:1990816">
    <property type="term" value="C:vacuole-mitochondrion membrane contact site"/>
    <property type="evidence" value="ECO:0007669"/>
    <property type="project" value="EnsemblFungi"/>
</dbReference>
<dbReference type="Gene3D" id="1.20.1740.10">
    <property type="entry name" value="Amino acid/polyamine transporter I"/>
    <property type="match status" value="1"/>
</dbReference>
<feature type="transmembrane region" description="Helical" evidence="8">
    <location>
        <begin position="74"/>
        <end position="94"/>
    </location>
</feature>
<dbReference type="GeneID" id="27683833"/>
<dbReference type="OMA" id="NIKYWRP"/>
<feature type="transmembrane region" description="Helical" evidence="8">
    <location>
        <begin position="432"/>
        <end position="456"/>
    </location>
</feature>
<dbReference type="GO" id="GO:0055075">
    <property type="term" value="P:potassium ion homeostasis"/>
    <property type="evidence" value="ECO:0007669"/>
    <property type="project" value="EnsemblFungi"/>
</dbReference>
<feature type="transmembrane region" description="Helical" evidence="8">
    <location>
        <begin position="284"/>
        <end position="305"/>
    </location>
</feature>
<evidence type="ECO:0000256" key="5">
    <source>
        <dbReference type="ARBA" id="ARBA00022989"/>
    </source>
</evidence>
<evidence type="ECO:0000313" key="12">
    <source>
        <dbReference type="Proteomes" id="UP000053201"/>
    </source>
</evidence>
<dbReference type="FunCoup" id="A0A0L0HSL0">
    <property type="interactions" value="55"/>
</dbReference>
<feature type="region of interest" description="Disordered" evidence="7">
    <location>
        <begin position="654"/>
        <end position="688"/>
    </location>
</feature>
<evidence type="ECO:0000256" key="3">
    <source>
        <dbReference type="ARBA" id="ARBA00022448"/>
    </source>
</evidence>
<keyword evidence="4 8" id="KW-0812">Transmembrane</keyword>
<feature type="compositionally biased region" description="Low complexity" evidence="7">
    <location>
        <begin position="33"/>
        <end position="59"/>
    </location>
</feature>
<evidence type="ECO:0000313" key="11">
    <source>
        <dbReference type="EMBL" id="KND04351.1"/>
    </source>
</evidence>
<dbReference type="InterPro" id="IPR004841">
    <property type="entry name" value="AA-permease/SLC12A_dom"/>
</dbReference>
<dbReference type="AlphaFoldDB" id="A0A0L0HSL0"/>
<dbReference type="InterPro" id="IPR018491">
    <property type="entry name" value="SLC12_C"/>
</dbReference>
<dbReference type="GO" id="GO:0015379">
    <property type="term" value="F:potassium:chloride symporter activity"/>
    <property type="evidence" value="ECO:0007669"/>
    <property type="project" value="EnsemblFungi"/>
</dbReference>
<reference evidence="11 12" key="1">
    <citation type="submission" date="2009-08" db="EMBL/GenBank/DDBJ databases">
        <title>The Genome Sequence of Spizellomyces punctatus strain DAOM BR117.</title>
        <authorList>
            <consortium name="The Broad Institute Genome Sequencing Platform"/>
            <person name="Russ C."/>
            <person name="Cuomo C."/>
            <person name="Shea T."/>
            <person name="Young S.K."/>
            <person name="Zeng Q."/>
            <person name="Koehrsen M."/>
            <person name="Haas B."/>
            <person name="Borodovsky M."/>
            <person name="Guigo R."/>
            <person name="Alvarado L."/>
            <person name="Berlin A."/>
            <person name="Bochicchio J."/>
            <person name="Borenstein D."/>
            <person name="Chapman S."/>
            <person name="Chen Z."/>
            <person name="Engels R."/>
            <person name="Freedman E."/>
            <person name="Gellesch M."/>
            <person name="Goldberg J."/>
            <person name="Griggs A."/>
            <person name="Gujja S."/>
            <person name="Heiman D."/>
            <person name="Hepburn T."/>
            <person name="Howarth C."/>
            <person name="Jen D."/>
            <person name="Larson L."/>
            <person name="Lewis B."/>
            <person name="Mehta T."/>
            <person name="Park D."/>
            <person name="Pearson M."/>
            <person name="Roberts A."/>
            <person name="Saif S."/>
            <person name="Shenoy N."/>
            <person name="Sisk P."/>
            <person name="Stolte C."/>
            <person name="Sykes S."/>
            <person name="Thomson T."/>
            <person name="Walk T."/>
            <person name="White J."/>
            <person name="Yandava C."/>
            <person name="Burger G."/>
            <person name="Gray M.W."/>
            <person name="Holland P.W.H."/>
            <person name="King N."/>
            <person name="Lang F.B.F."/>
            <person name="Roger A.J."/>
            <person name="Ruiz-Trillo I."/>
            <person name="Lander E."/>
            <person name="Nusbaum C."/>
        </authorList>
    </citation>
    <scope>NUCLEOTIDE SEQUENCE [LARGE SCALE GENOMIC DNA]</scope>
    <source>
        <strain evidence="11 12">DAOM BR117</strain>
    </source>
</reference>
<dbReference type="GO" id="GO:0055064">
    <property type="term" value="P:chloride ion homeostasis"/>
    <property type="evidence" value="ECO:0007669"/>
    <property type="project" value="TreeGrafter"/>
</dbReference>
<dbReference type="Pfam" id="PF00324">
    <property type="entry name" value="AA_permease"/>
    <property type="match status" value="1"/>
</dbReference>
<dbReference type="EMBL" id="KQ257450">
    <property type="protein sequence ID" value="KND04350.1"/>
    <property type="molecule type" value="Genomic_DNA"/>
</dbReference>
<dbReference type="FunFam" id="1.20.1740.10:FF:000013">
    <property type="entry name" value="Solute carrier family 12 member"/>
    <property type="match status" value="1"/>
</dbReference>
<feature type="domain" description="SLC12A transporter C-terminal" evidence="10">
    <location>
        <begin position="1010"/>
        <end position="1073"/>
    </location>
</feature>
<organism evidence="11 12">
    <name type="scientific">Spizellomyces punctatus (strain DAOM BR117)</name>
    <dbReference type="NCBI Taxonomy" id="645134"/>
    <lineage>
        <taxon>Eukaryota</taxon>
        <taxon>Fungi</taxon>
        <taxon>Fungi incertae sedis</taxon>
        <taxon>Chytridiomycota</taxon>
        <taxon>Chytridiomycota incertae sedis</taxon>
        <taxon>Chytridiomycetes</taxon>
        <taxon>Spizellomycetales</taxon>
        <taxon>Spizellomycetaceae</taxon>
        <taxon>Spizellomyces</taxon>
    </lineage>
</organism>
<dbReference type="STRING" id="645134.A0A0L0HSL0"/>
<feature type="region of interest" description="Disordered" evidence="7">
    <location>
        <begin position="972"/>
        <end position="1004"/>
    </location>
</feature>
<feature type="region of interest" description="Disordered" evidence="7">
    <location>
        <begin position="927"/>
        <end position="952"/>
    </location>
</feature>